<proteinExistence type="predicted"/>
<evidence type="ECO:0000256" key="1">
    <source>
        <dbReference type="SAM" id="MobiDB-lite"/>
    </source>
</evidence>
<dbReference type="InterPro" id="IPR001434">
    <property type="entry name" value="OmcB-like_DUF11"/>
</dbReference>
<evidence type="ECO:0000313" key="4">
    <source>
        <dbReference type="EMBL" id="MEJ8566325.1"/>
    </source>
</evidence>
<dbReference type="Gene3D" id="2.60.40.1510">
    <property type="entry name" value="ntegrin, alpha v. Chain A, domain 3"/>
    <property type="match status" value="1"/>
</dbReference>
<evidence type="ECO:0000313" key="5">
    <source>
        <dbReference type="Proteomes" id="UP001359886"/>
    </source>
</evidence>
<keyword evidence="2" id="KW-1133">Transmembrane helix</keyword>
<sequence>MGSIRLVGVLFVVAALGSLVYLESTEVGFAETRTQAPDVSDSRVNPHGPDSQGAQPAPKPADALGDLKEIPVRDTTPSYPPPPLENPQGVAPNNQPDIPLGNVGGFNFDEPLLRVNPTNPANIVVTSHRGILTSTDSGATWFGPTNYPNALGGNGGDTGMTFDSQGRLFWTTLVNRPMPSTVRALQFMEINPTTRATIQAPLDLQVASGDPNPNSEDKEYIVADEYPGSPFTDNLYVIWTKLSGSWSVLVTTSTDNGATWSLPLTLSNGIVDNQPWPSDIAVAPNGDVYAAYHSGGAAGATGFTSVLRSTDGGVSFPQKTSAFTAGQSDVSTNVVGQAGAIPGLQFWMLGSGQPWVLPDPARAGNVYVVTNDDPDNAHGTNGDDADVVFARSTDNGNNWAVTTIPDGSGGAHQIFPFAAIDQFGNIAVAWFDTRRGQTNGFGNLLLDVFATYSTDGGLTWAPAFMVNDANNPFDPDFPNNQRRFPTPQQTPCAKTMATNTETCRIGEYFGIDIDRGAVYLTWIGNTYDMVGNVAGDQLWFDSFWLPTDLSISKTDGQASVVAGEQLTYTVTVDNNGAVDAGNVTVVDTLPTAVSYVSSTVACVESPTDTLTCDLGTLTPSEQVQFDIVVDVGPGAADGAVLTNQAVVSANNPDTDGDNDTATDDTSVTRVVDIVITKEDDFDPIVADSGVPNGRYTVTAMNKGPSNVTDLVVSDILTLPPNVTLHEVNPLSGSWNDATDEWTVSVQAGAQAFLVVFVTVPLEADEADVITNTASVVGSGGGESIINTDDDSDTEVTAIRWPTANWDVFKEYTDGGAGPVDVRLECSEGSGLAFGNPGEDTTPAALQWRRFDIGETQCSVIEEVPGGYYELERTEDCDVDDVEDIDQGGNYACTITNAPTRATFTVQKLYMDGNIEAQPELNISCNTGLPLDQSRTADLVPGPLGSPQTYEVKFVVTEFDDGELDCVVWETGKTGYHASYNCNSSNSSCTAGGPSGIPDDVFFEGPCQFDDVVSLLPDDGPPWHNLCVIRNYAEPVAVDVTKEWIFIGEPSGVDTDYELTLYCDAEIVGGQENCPAGPKEGIAGGNGTTWCTLFEGDDTEVFSADVIPQWPSSHCWVDERVFDNAVEIENGCTDLEISAGEGTACVVTNTVFFEGIPALGRYGQLLMVLVLLLAGLVVYRRP</sequence>
<dbReference type="InterPro" id="IPR051172">
    <property type="entry name" value="Chlamydia_OmcB"/>
</dbReference>
<evidence type="ECO:0000256" key="2">
    <source>
        <dbReference type="SAM" id="Phobius"/>
    </source>
</evidence>
<dbReference type="Proteomes" id="UP001359886">
    <property type="component" value="Unassembled WGS sequence"/>
</dbReference>
<evidence type="ECO:0000259" key="3">
    <source>
        <dbReference type="Pfam" id="PF01345"/>
    </source>
</evidence>
<keyword evidence="5" id="KW-1185">Reference proteome</keyword>
<dbReference type="EMBL" id="JAZHOG010000001">
    <property type="protein sequence ID" value="MEJ8566325.1"/>
    <property type="molecule type" value="Genomic_DNA"/>
</dbReference>
<reference evidence="4 5" key="1">
    <citation type="submission" date="2024-02" db="EMBL/GenBank/DDBJ databases">
        <title>A novel Wenzhouxiangellaceae bacterium, isolated from coastal sediments.</title>
        <authorList>
            <person name="Du Z.-J."/>
            <person name="Ye Y.-Q."/>
            <person name="Zhang X.-Y."/>
        </authorList>
    </citation>
    <scope>NUCLEOTIDE SEQUENCE [LARGE SCALE GENOMIC DNA]</scope>
    <source>
        <strain evidence="4 5">CH-27</strain>
    </source>
</reference>
<dbReference type="Gene3D" id="2.120.10.10">
    <property type="match status" value="2"/>
</dbReference>
<dbReference type="InterPro" id="IPR036278">
    <property type="entry name" value="Sialidase_sf"/>
</dbReference>
<protein>
    <recommendedName>
        <fullName evidence="3">DUF11 domain-containing protein</fullName>
    </recommendedName>
</protein>
<name>A0AAW9RC20_9GAMM</name>
<dbReference type="PANTHER" id="PTHR34819">
    <property type="entry name" value="LARGE CYSTEINE-RICH PERIPLASMIC PROTEIN OMCB"/>
    <property type="match status" value="1"/>
</dbReference>
<feature type="domain" description="DUF11" evidence="3">
    <location>
        <begin position="548"/>
        <end position="662"/>
    </location>
</feature>
<keyword evidence="2" id="KW-0472">Membrane</keyword>
<gene>
    <name evidence="4" type="ORF">V3330_01700</name>
</gene>
<feature type="transmembrane region" description="Helical" evidence="2">
    <location>
        <begin position="1161"/>
        <end position="1178"/>
    </location>
</feature>
<dbReference type="Pfam" id="PF01345">
    <property type="entry name" value="DUF11"/>
    <property type="match status" value="2"/>
</dbReference>
<organism evidence="4 5">
    <name type="scientific">Elongatibacter sediminis</name>
    <dbReference type="NCBI Taxonomy" id="3119006"/>
    <lineage>
        <taxon>Bacteria</taxon>
        <taxon>Pseudomonadati</taxon>
        <taxon>Pseudomonadota</taxon>
        <taxon>Gammaproteobacteria</taxon>
        <taxon>Chromatiales</taxon>
        <taxon>Wenzhouxiangellaceae</taxon>
        <taxon>Elongatibacter</taxon>
    </lineage>
</organism>
<feature type="region of interest" description="Disordered" evidence="1">
    <location>
        <begin position="33"/>
        <end position="92"/>
    </location>
</feature>
<dbReference type="InterPro" id="IPR047589">
    <property type="entry name" value="DUF11_rpt"/>
</dbReference>
<comment type="caution">
    <text evidence="4">The sequence shown here is derived from an EMBL/GenBank/DDBJ whole genome shotgun (WGS) entry which is preliminary data.</text>
</comment>
<dbReference type="CDD" id="cd15482">
    <property type="entry name" value="Sialidase_non-viral"/>
    <property type="match status" value="1"/>
</dbReference>
<dbReference type="RefSeq" id="WP_354693645.1">
    <property type="nucleotide sequence ID" value="NZ_JAZHOG010000001.1"/>
</dbReference>
<accession>A0AAW9RC20</accession>
<dbReference type="NCBIfam" id="TIGR01451">
    <property type="entry name" value="B_ant_repeat"/>
    <property type="match status" value="1"/>
</dbReference>
<dbReference type="AlphaFoldDB" id="A0AAW9RC20"/>
<feature type="domain" description="DUF11" evidence="3">
    <location>
        <begin position="672"/>
        <end position="782"/>
    </location>
</feature>
<dbReference type="SUPFAM" id="SSF50939">
    <property type="entry name" value="Sialidases"/>
    <property type="match status" value="2"/>
</dbReference>
<keyword evidence="2" id="KW-0812">Transmembrane</keyword>